<dbReference type="GO" id="GO:0016758">
    <property type="term" value="F:hexosyltransferase activity"/>
    <property type="evidence" value="ECO:0007669"/>
    <property type="project" value="UniProtKB-ARBA"/>
</dbReference>
<gene>
    <name evidence="2" type="ORF">VII00023_16425</name>
</gene>
<evidence type="ECO:0000313" key="2">
    <source>
        <dbReference type="EMBL" id="EGU43435.1"/>
    </source>
</evidence>
<dbReference type="EMBL" id="AFWF01000086">
    <property type="protein sequence ID" value="EGU43435.1"/>
    <property type="molecule type" value="Genomic_DNA"/>
</dbReference>
<protein>
    <submittedName>
        <fullName evidence="2">Glycosyl transferase group 2 family protein</fullName>
    </submittedName>
</protein>
<proteinExistence type="predicted"/>
<dbReference type="InterPro" id="IPR029044">
    <property type="entry name" value="Nucleotide-diphossugar_trans"/>
</dbReference>
<dbReference type="AlphaFoldDB" id="F9S0G5"/>
<name>F9S0G5_9VIBR</name>
<dbReference type="Proteomes" id="UP000004605">
    <property type="component" value="Unassembled WGS sequence"/>
</dbReference>
<sequence>MKYSVIVPIYNTFDYAKRIVDWFTQEVAQRSENDVELILVDDGSQQGPNYSIEHDGIRLLRKENGGVSSARNFGIEHAQGEFILFLDSDDHYQTTVFTYLDEVLRQQPSLDTVLFSFKKVLDDKSEEAINRVQKVDGRQALSLYLTKAIRLHVCGLMVSRQLLLTHNLRFDEELHFSEDLLFIIDYLSCARQCYISDEVLYFHVMRSGSAINSPLTQKDTTHIDAFERISVQAKKMAREQDVNLFISTCYINLIKFLVKNKTQDQRVFDKIVSNHKFLFGKVDSKLNRYSVIVMVLRLLFRLDGLSNHQVLRRLSYTG</sequence>
<feature type="domain" description="Glycosyltransferase 2-like" evidence="1">
    <location>
        <begin position="4"/>
        <end position="106"/>
    </location>
</feature>
<organism evidence="2 3">
    <name type="scientific">Vibrio ichthyoenteri ATCC 700023</name>
    <dbReference type="NCBI Taxonomy" id="870968"/>
    <lineage>
        <taxon>Bacteria</taxon>
        <taxon>Pseudomonadati</taxon>
        <taxon>Pseudomonadota</taxon>
        <taxon>Gammaproteobacteria</taxon>
        <taxon>Vibrionales</taxon>
        <taxon>Vibrionaceae</taxon>
        <taxon>Vibrio</taxon>
    </lineage>
</organism>
<evidence type="ECO:0000313" key="3">
    <source>
        <dbReference type="Proteomes" id="UP000004605"/>
    </source>
</evidence>
<dbReference type="Gene3D" id="3.90.550.10">
    <property type="entry name" value="Spore Coat Polysaccharide Biosynthesis Protein SpsA, Chain A"/>
    <property type="match status" value="1"/>
</dbReference>
<dbReference type="PANTHER" id="PTHR22916">
    <property type="entry name" value="GLYCOSYLTRANSFERASE"/>
    <property type="match status" value="1"/>
</dbReference>
<dbReference type="InterPro" id="IPR001173">
    <property type="entry name" value="Glyco_trans_2-like"/>
</dbReference>
<dbReference type="OrthoDB" id="9802649at2"/>
<reference evidence="2 3" key="1">
    <citation type="journal article" date="2012" name="Int. J. Syst. Evol. Microbiol.">
        <title>Vibrio caribbeanicus sp. nov., isolated from the marine sponge Scleritoderma cyanea.</title>
        <authorList>
            <person name="Hoffmann M."/>
            <person name="Monday S.R."/>
            <person name="Allard M.W."/>
            <person name="Strain E.A."/>
            <person name="Whittaker P."/>
            <person name="Naum M."/>
            <person name="McCarthy P.J."/>
            <person name="Lopez J.V."/>
            <person name="Fischer M."/>
            <person name="Brown E.W."/>
        </authorList>
    </citation>
    <scope>NUCLEOTIDE SEQUENCE [LARGE SCALE GENOMIC DNA]</scope>
    <source>
        <strain evidence="2 3">ATCC 700023</strain>
    </source>
</reference>
<dbReference type="PANTHER" id="PTHR22916:SF3">
    <property type="entry name" value="UDP-GLCNAC:BETAGAL BETA-1,3-N-ACETYLGLUCOSAMINYLTRANSFERASE-LIKE PROTEIN 1"/>
    <property type="match status" value="1"/>
</dbReference>
<accession>F9S0G5</accession>
<dbReference type="SUPFAM" id="SSF53448">
    <property type="entry name" value="Nucleotide-diphospho-sugar transferases"/>
    <property type="match status" value="1"/>
</dbReference>
<keyword evidence="3" id="KW-1185">Reference proteome</keyword>
<comment type="caution">
    <text evidence="2">The sequence shown here is derived from an EMBL/GenBank/DDBJ whole genome shotgun (WGS) entry which is preliminary data.</text>
</comment>
<evidence type="ECO:0000259" key="1">
    <source>
        <dbReference type="Pfam" id="PF00535"/>
    </source>
</evidence>
<dbReference type="CDD" id="cd00761">
    <property type="entry name" value="Glyco_tranf_GTA_type"/>
    <property type="match status" value="1"/>
</dbReference>
<dbReference type="Pfam" id="PF00535">
    <property type="entry name" value="Glycos_transf_2"/>
    <property type="match status" value="1"/>
</dbReference>
<keyword evidence="2" id="KW-0808">Transferase</keyword>
<dbReference type="RefSeq" id="WP_006711588.1">
    <property type="nucleotide sequence ID" value="NZ_AFWF01000086.1"/>
</dbReference>